<dbReference type="InterPro" id="IPR010992">
    <property type="entry name" value="IHF-like_DNA-bd_dom_sf"/>
</dbReference>
<dbReference type="InterPro" id="IPR041607">
    <property type="entry name" value="HU-HIG"/>
</dbReference>
<keyword evidence="4" id="KW-1185">Reference proteome</keyword>
<dbReference type="InterPro" id="IPR005902">
    <property type="entry name" value="HU_DNA-bd_put"/>
</dbReference>
<sequence length="156" mass="17413">MYDYCTKDVPLSIKSSTSFDIFVITKLFFMPVQFKMIPKQNNLVSPAEVKYYPCAVSKGSVDLNDLAKIIASRSTVSRADCYGVIIALSEVISESLSDGNIVKIDNLGTFQLRLLGTAAETNEPLGKSNIKEAKISYKPSKELKDKLKRITYSRMR</sequence>
<evidence type="ECO:0000313" key="4">
    <source>
        <dbReference type="Proteomes" id="UP001460072"/>
    </source>
</evidence>
<dbReference type="SUPFAM" id="SSF47729">
    <property type="entry name" value="IHF-like DNA-binding proteins"/>
    <property type="match status" value="1"/>
</dbReference>
<dbReference type="Proteomes" id="UP001460072">
    <property type="component" value="Unassembled WGS sequence"/>
</dbReference>
<keyword evidence="1 3" id="KW-0238">DNA-binding</keyword>
<reference evidence="3 4" key="1">
    <citation type="submission" date="2024-03" db="EMBL/GenBank/DDBJ databases">
        <title>Two novel species of the genus Flavobacterium exhibiting potentially degradation of complex polysaccharides.</title>
        <authorList>
            <person name="Lian X."/>
        </authorList>
    </citation>
    <scope>NUCLEOTIDE SEQUENCE [LARGE SCALE GENOMIC DNA]</scope>
    <source>
        <strain evidence="4">j3</strain>
    </source>
</reference>
<dbReference type="Pfam" id="PF18291">
    <property type="entry name" value="HU-HIG"/>
    <property type="match status" value="1"/>
</dbReference>
<evidence type="ECO:0000313" key="3">
    <source>
        <dbReference type="EMBL" id="MEM0543673.1"/>
    </source>
</evidence>
<dbReference type="GO" id="GO:0003677">
    <property type="term" value="F:DNA binding"/>
    <property type="evidence" value="ECO:0007669"/>
    <property type="project" value="UniProtKB-KW"/>
</dbReference>
<evidence type="ECO:0000256" key="1">
    <source>
        <dbReference type="ARBA" id="ARBA00023125"/>
    </source>
</evidence>
<comment type="caution">
    <text evidence="3">The sequence shown here is derived from an EMBL/GenBank/DDBJ whole genome shotgun (WGS) entry which is preliminary data.</text>
</comment>
<dbReference type="NCBIfam" id="TIGR01201">
    <property type="entry name" value="HU_rel"/>
    <property type="match status" value="1"/>
</dbReference>
<accession>A0ABU9N829</accession>
<dbReference type="RefSeq" id="WP_342696852.1">
    <property type="nucleotide sequence ID" value="NZ_JBCGDO010000023.1"/>
</dbReference>
<dbReference type="Gene3D" id="4.10.520.10">
    <property type="entry name" value="IHF-like DNA-binding proteins"/>
    <property type="match status" value="1"/>
</dbReference>
<dbReference type="EMBL" id="JBCGDO010000023">
    <property type="protein sequence ID" value="MEM0543673.1"/>
    <property type="molecule type" value="Genomic_DNA"/>
</dbReference>
<protein>
    <submittedName>
        <fullName evidence="3">HU family DNA-binding protein</fullName>
    </submittedName>
</protein>
<gene>
    <name evidence="3" type="ORF">WFZ85_13705</name>
</gene>
<evidence type="ECO:0000259" key="2">
    <source>
        <dbReference type="Pfam" id="PF18291"/>
    </source>
</evidence>
<name>A0ABU9N829_9FLAO</name>
<organism evidence="3 4">
    <name type="scientific">Flavobacterium aureirubrum</name>
    <dbReference type="NCBI Taxonomy" id="3133147"/>
    <lineage>
        <taxon>Bacteria</taxon>
        <taxon>Pseudomonadati</taxon>
        <taxon>Bacteroidota</taxon>
        <taxon>Flavobacteriia</taxon>
        <taxon>Flavobacteriales</taxon>
        <taxon>Flavobacteriaceae</taxon>
        <taxon>Flavobacterium</taxon>
    </lineage>
</organism>
<feature type="domain" description="HU" evidence="2">
    <location>
        <begin position="30"/>
        <end position="152"/>
    </location>
</feature>
<proteinExistence type="predicted"/>